<feature type="coiled-coil region" evidence="6">
    <location>
        <begin position="161"/>
        <end position="192"/>
    </location>
</feature>
<dbReference type="EMBL" id="JAIOUQ010000001">
    <property type="protein sequence ID" value="MBZ2164457.1"/>
    <property type="molecule type" value="Genomic_DNA"/>
</dbReference>
<evidence type="ECO:0000256" key="1">
    <source>
        <dbReference type="ARBA" id="ARBA00000085"/>
    </source>
</evidence>
<evidence type="ECO:0000259" key="9">
    <source>
        <dbReference type="PROSITE" id="PS50113"/>
    </source>
</evidence>
<feature type="domain" description="PAC" evidence="9">
    <location>
        <begin position="118"/>
        <end position="170"/>
    </location>
</feature>
<keyword evidence="3" id="KW-0597">Phosphoprotein</keyword>
<dbReference type="InterPro" id="IPR052162">
    <property type="entry name" value="Sensor_kinase/Photoreceptor"/>
</dbReference>
<proteinExistence type="predicted"/>
<dbReference type="InterPro" id="IPR003661">
    <property type="entry name" value="HisK_dim/P_dom"/>
</dbReference>
<dbReference type="Gene3D" id="1.10.287.130">
    <property type="match status" value="1"/>
</dbReference>
<evidence type="ECO:0000259" key="7">
    <source>
        <dbReference type="PROSITE" id="PS50109"/>
    </source>
</evidence>
<dbReference type="InterPro" id="IPR001610">
    <property type="entry name" value="PAC"/>
</dbReference>
<dbReference type="InterPro" id="IPR003594">
    <property type="entry name" value="HATPase_dom"/>
</dbReference>
<evidence type="ECO:0000256" key="5">
    <source>
        <dbReference type="ARBA" id="ARBA00022777"/>
    </source>
</evidence>
<name>A0A8T5UQQ0_9EURY</name>
<feature type="coiled-coil region" evidence="6">
    <location>
        <begin position="449"/>
        <end position="479"/>
    </location>
</feature>
<dbReference type="AlphaFoldDB" id="A0A8T5UQQ0"/>
<dbReference type="PANTHER" id="PTHR43304">
    <property type="entry name" value="PHYTOCHROME-LIKE PROTEIN CPH1"/>
    <property type="match status" value="1"/>
</dbReference>
<dbReference type="SMART" id="SM00086">
    <property type="entry name" value="PAC"/>
    <property type="match status" value="3"/>
</dbReference>
<dbReference type="Pfam" id="PF00989">
    <property type="entry name" value="PAS"/>
    <property type="match status" value="3"/>
</dbReference>
<dbReference type="EC" id="2.7.13.3" evidence="2"/>
<feature type="domain" description="PAS" evidence="8">
    <location>
        <begin position="31"/>
        <end position="84"/>
    </location>
</feature>
<keyword evidence="11" id="KW-1185">Reference proteome</keyword>
<dbReference type="InterPro" id="IPR013767">
    <property type="entry name" value="PAS_fold"/>
</dbReference>
<dbReference type="InterPro" id="IPR035965">
    <property type="entry name" value="PAS-like_dom_sf"/>
</dbReference>
<dbReference type="PROSITE" id="PS50112">
    <property type="entry name" value="PAS"/>
    <property type="match status" value="3"/>
</dbReference>
<dbReference type="Proteomes" id="UP000825933">
    <property type="component" value="Unassembled WGS sequence"/>
</dbReference>
<feature type="domain" description="PAS" evidence="8">
    <location>
        <begin position="210"/>
        <end position="251"/>
    </location>
</feature>
<dbReference type="InterPro" id="IPR036890">
    <property type="entry name" value="HATPase_C_sf"/>
</dbReference>
<evidence type="ECO:0000256" key="2">
    <source>
        <dbReference type="ARBA" id="ARBA00012438"/>
    </source>
</evidence>
<comment type="catalytic activity">
    <reaction evidence="1">
        <text>ATP + protein L-histidine = ADP + protein N-phospho-L-histidine.</text>
        <dbReference type="EC" id="2.7.13.3"/>
    </reaction>
</comment>
<accession>A0A8T5UQQ0</accession>
<dbReference type="Gene3D" id="3.30.565.10">
    <property type="entry name" value="Histidine kinase-like ATPase, C-terminal domain"/>
    <property type="match status" value="1"/>
</dbReference>
<dbReference type="InterPro" id="IPR000014">
    <property type="entry name" value="PAS"/>
</dbReference>
<evidence type="ECO:0000256" key="4">
    <source>
        <dbReference type="ARBA" id="ARBA00022679"/>
    </source>
</evidence>
<feature type="domain" description="PAC" evidence="9">
    <location>
        <begin position="285"/>
        <end position="337"/>
    </location>
</feature>
<dbReference type="FunFam" id="3.30.565.10:FF:000006">
    <property type="entry name" value="Sensor histidine kinase WalK"/>
    <property type="match status" value="1"/>
</dbReference>
<dbReference type="Pfam" id="PF00512">
    <property type="entry name" value="HisKA"/>
    <property type="match status" value="1"/>
</dbReference>
<dbReference type="SUPFAM" id="SSF55785">
    <property type="entry name" value="PYP-like sensor domain (PAS domain)"/>
    <property type="match status" value="3"/>
</dbReference>
<evidence type="ECO:0000256" key="6">
    <source>
        <dbReference type="SAM" id="Coils"/>
    </source>
</evidence>
<evidence type="ECO:0000313" key="11">
    <source>
        <dbReference type="Proteomes" id="UP000825933"/>
    </source>
</evidence>
<sequence>MIHEDGEHVTSPTKIEGKIHPKIIAEEFIDSKERLYDIINFLPDATFVIDSGEHVIAWNQAMEDLTNIKAEKMLGKGLYEYSIPFYGKRRKLLIDLALSSSKKLESEYYSISRERKSITAEIYIPSLSGKPTYLWGKATTLYNKKGTIVGAIESIRDITSKKMDEKELKQYRENLEDLVEERTDELKKINKQLQIEIGKREKIDRKLKLSRENYRNIFKNAGIGIFQSTPKGKFQKVNSTMAQMFGYESPEDMINSNDEINENIYIDQKHHTNIIKRISASDGILKFETEFIRKNGDKGIADLSIRVVRDKENNPIYFEGFVQDITSRKDTEKLLKESEDKYRTIFENTGAGTVIVHEDNTISLINSEFENITGYSREEVEGKSWTNLVVGDDAEKIRVYRNLRYSEHDTAPNTYEFKFLRKNKSIGYAHITVELIPGTKQLIASIVDITEHKNTEEKLKNLNEKLKRSNAELEQYASVASHDLREPLRMIKSFLELLEDKYTDQLNEEAKSYINYAVDGAKHLDSMIIDLLDYARVGRKEIKYYEVDCEEVLKKTLLNLKSSIDENNASITYEELPVITGNKNQLVELFQNLIGNSIKYRDVEDPNIHISAQKKEGKFLFSVKDNGIGISKKDLERIFVIFQRLHTWDEYEGTGIGLAIAQKIVLQHGGQIWAESEPCHGTVFYFTLTE</sequence>
<keyword evidence="5" id="KW-0418">Kinase</keyword>
<protein>
    <recommendedName>
        <fullName evidence="2">histidine kinase</fullName>
        <ecNumber evidence="2">2.7.13.3</ecNumber>
    </recommendedName>
</protein>
<dbReference type="PANTHER" id="PTHR43304:SF1">
    <property type="entry name" value="PAC DOMAIN-CONTAINING PROTEIN"/>
    <property type="match status" value="1"/>
</dbReference>
<dbReference type="GO" id="GO:0000155">
    <property type="term" value="F:phosphorelay sensor kinase activity"/>
    <property type="evidence" value="ECO:0007669"/>
    <property type="project" value="InterPro"/>
</dbReference>
<dbReference type="PROSITE" id="PS50109">
    <property type="entry name" value="HIS_KIN"/>
    <property type="match status" value="1"/>
</dbReference>
<gene>
    <name evidence="10" type="ORF">K8N75_00095</name>
</gene>
<dbReference type="PRINTS" id="PR00344">
    <property type="entry name" value="BCTRLSENSOR"/>
</dbReference>
<evidence type="ECO:0000256" key="3">
    <source>
        <dbReference type="ARBA" id="ARBA00022553"/>
    </source>
</evidence>
<keyword evidence="6" id="KW-0175">Coiled coil</keyword>
<reference evidence="11" key="1">
    <citation type="journal article" date="2022" name="Microbiol. Resour. Announc.">
        <title>Draft Genome Sequence of a Methanogenic Archaeon from West Spitsbergen Permafrost.</title>
        <authorList>
            <person name="Trubitsyn V."/>
            <person name="Rivkina E."/>
            <person name="Shcherbakova V."/>
        </authorList>
    </citation>
    <scope>NUCLEOTIDE SEQUENCE [LARGE SCALE GENOMIC DNA]</scope>
    <source>
        <strain evidence="11">VT</strain>
    </source>
</reference>
<dbReference type="NCBIfam" id="TIGR00229">
    <property type="entry name" value="sensory_box"/>
    <property type="match status" value="3"/>
</dbReference>
<comment type="caution">
    <text evidence="10">The sequence shown here is derived from an EMBL/GenBank/DDBJ whole genome shotgun (WGS) entry which is preliminary data.</text>
</comment>
<dbReference type="SMART" id="SM00388">
    <property type="entry name" value="HisKA"/>
    <property type="match status" value="1"/>
</dbReference>
<dbReference type="SMART" id="SM00387">
    <property type="entry name" value="HATPase_c"/>
    <property type="match status" value="1"/>
</dbReference>
<dbReference type="InterPro" id="IPR004358">
    <property type="entry name" value="Sig_transdc_His_kin-like_C"/>
</dbReference>
<keyword evidence="4" id="KW-0808">Transferase</keyword>
<feature type="domain" description="PAS" evidence="8">
    <location>
        <begin position="338"/>
        <end position="398"/>
    </location>
</feature>
<evidence type="ECO:0000313" key="10">
    <source>
        <dbReference type="EMBL" id="MBZ2164457.1"/>
    </source>
</evidence>
<dbReference type="SUPFAM" id="SSF55874">
    <property type="entry name" value="ATPase domain of HSP90 chaperone/DNA topoisomerase II/histidine kinase"/>
    <property type="match status" value="1"/>
</dbReference>
<dbReference type="CDD" id="cd00130">
    <property type="entry name" value="PAS"/>
    <property type="match status" value="3"/>
</dbReference>
<dbReference type="Pfam" id="PF02518">
    <property type="entry name" value="HATPase_c"/>
    <property type="match status" value="1"/>
</dbReference>
<dbReference type="InterPro" id="IPR000700">
    <property type="entry name" value="PAS-assoc_C"/>
</dbReference>
<dbReference type="Gene3D" id="3.30.450.20">
    <property type="entry name" value="PAS domain"/>
    <property type="match status" value="3"/>
</dbReference>
<dbReference type="GO" id="GO:0006355">
    <property type="term" value="P:regulation of DNA-templated transcription"/>
    <property type="evidence" value="ECO:0007669"/>
    <property type="project" value="InterPro"/>
</dbReference>
<feature type="domain" description="Histidine kinase" evidence="7">
    <location>
        <begin position="479"/>
        <end position="690"/>
    </location>
</feature>
<organism evidence="10 11">
    <name type="scientific">Methanobacterium spitsbergense</name>
    <dbReference type="NCBI Taxonomy" id="2874285"/>
    <lineage>
        <taxon>Archaea</taxon>
        <taxon>Methanobacteriati</taxon>
        <taxon>Methanobacteriota</taxon>
        <taxon>Methanomada group</taxon>
        <taxon>Methanobacteria</taxon>
        <taxon>Methanobacteriales</taxon>
        <taxon>Methanobacteriaceae</taxon>
        <taxon>Methanobacterium</taxon>
    </lineage>
</organism>
<evidence type="ECO:0000259" key="8">
    <source>
        <dbReference type="PROSITE" id="PS50112"/>
    </source>
</evidence>
<dbReference type="SUPFAM" id="SSF47384">
    <property type="entry name" value="Homodimeric domain of signal transducing histidine kinase"/>
    <property type="match status" value="1"/>
</dbReference>
<dbReference type="RefSeq" id="WP_223790139.1">
    <property type="nucleotide sequence ID" value="NZ_JAIOUQ010000001.1"/>
</dbReference>
<dbReference type="InterPro" id="IPR036097">
    <property type="entry name" value="HisK_dim/P_sf"/>
</dbReference>
<dbReference type="SMART" id="SM00091">
    <property type="entry name" value="PAS"/>
    <property type="match status" value="3"/>
</dbReference>
<dbReference type="InterPro" id="IPR005467">
    <property type="entry name" value="His_kinase_dom"/>
</dbReference>
<dbReference type="PROSITE" id="PS50113">
    <property type="entry name" value="PAC"/>
    <property type="match status" value="2"/>
</dbReference>
<dbReference type="CDD" id="cd00082">
    <property type="entry name" value="HisKA"/>
    <property type="match status" value="1"/>
</dbReference>